<dbReference type="GO" id="GO:0000811">
    <property type="term" value="C:GINS complex"/>
    <property type="evidence" value="ECO:0007669"/>
    <property type="project" value="UniProtKB-UniRule"/>
</dbReference>
<dbReference type="RefSeq" id="XP_033355365.1">
    <property type="nucleotide sequence ID" value="XM_033499474.1"/>
</dbReference>
<organism evidence="2 3">
    <name type="scientific">Bombus vosnesenskii</name>
    <dbReference type="NCBI Taxonomy" id="207650"/>
    <lineage>
        <taxon>Eukaryota</taxon>
        <taxon>Metazoa</taxon>
        <taxon>Ecdysozoa</taxon>
        <taxon>Arthropoda</taxon>
        <taxon>Hexapoda</taxon>
        <taxon>Insecta</taxon>
        <taxon>Pterygota</taxon>
        <taxon>Neoptera</taxon>
        <taxon>Endopterygota</taxon>
        <taxon>Hymenoptera</taxon>
        <taxon>Apocrita</taxon>
        <taxon>Aculeata</taxon>
        <taxon>Apoidea</taxon>
        <taxon>Anthophila</taxon>
        <taxon>Apidae</taxon>
        <taxon>Bombus</taxon>
        <taxon>Pyrobombus</taxon>
    </lineage>
</organism>
<accession>A0A6J3KQN6</accession>
<dbReference type="GO" id="GO:1902975">
    <property type="term" value="P:mitotic DNA replication initiation"/>
    <property type="evidence" value="ECO:0007669"/>
    <property type="project" value="TreeGrafter"/>
</dbReference>
<keyword evidence="2" id="KW-1185">Reference proteome</keyword>
<dbReference type="PANTHER" id="PTHR22768">
    <property type="entry name" value="DNA REPLICATION COMPLEX GINS PROTEIN PSF3"/>
    <property type="match status" value="1"/>
</dbReference>
<evidence type="ECO:0000313" key="2">
    <source>
        <dbReference type="Proteomes" id="UP000504631"/>
    </source>
</evidence>
<protein>
    <recommendedName>
        <fullName evidence="1">DNA replication complex GINS protein PSF3</fullName>
    </recommendedName>
</protein>
<keyword evidence="1" id="KW-0235">DNA replication</keyword>
<dbReference type="InterPro" id="IPR038437">
    <property type="entry name" value="GINS_Psf3_sf"/>
</dbReference>
<gene>
    <name evidence="3" type="primary">LOC117236477</name>
</gene>
<dbReference type="SUPFAM" id="SSF160059">
    <property type="entry name" value="PriA/YqbF domain"/>
    <property type="match status" value="1"/>
</dbReference>
<evidence type="ECO:0000256" key="1">
    <source>
        <dbReference type="RuleBase" id="RU367161"/>
    </source>
</evidence>
<reference evidence="3" key="1">
    <citation type="submission" date="2025-08" db="UniProtKB">
        <authorList>
            <consortium name="RefSeq"/>
        </authorList>
    </citation>
    <scope>IDENTIFICATION</scope>
    <source>
        <tissue evidence="3">Muscle</tissue>
    </source>
</reference>
<comment type="subcellular location">
    <subcellularLocation>
        <location evidence="1">Nucleus</location>
    </subcellularLocation>
</comment>
<proteinExistence type="inferred from homology"/>
<comment type="subunit">
    <text evidence="1">Component of the GINS complex.</text>
</comment>
<comment type="similarity">
    <text evidence="1">Belongs to the GINS3/PSF3 family.</text>
</comment>
<comment type="function">
    <text evidence="1">The GINS complex plays an essential role in the initiation of DNA replication.</text>
</comment>
<dbReference type="AlphaFoldDB" id="A0A6J3KQN6"/>
<sequence>MCLTHVFSGIIFTDESSGIIPMFALENHRERKKHSDSLAGFLDPSCQSEDLQVGSKVEFPLWLADALKNLQNPAVNIDIPNIYKEGYREILEADADAIVLSRWNPFYYELGMHVRKFSGKDSEIIAESLLQTFKSRFQLVMDWSQNLTSDPTLAIQLPRLERDLFLIGRQAKVRLTEWLKMGTNEMVISEIATNLKKRKRDKYELD</sequence>
<keyword evidence="1" id="KW-0539">Nucleus</keyword>
<dbReference type="KEGG" id="bvk:117236477"/>
<dbReference type="PANTHER" id="PTHR22768:SF0">
    <property type="entry name" value="DNA REPLICATION COMPLEX GINS PROTEIN PSF3"/>
    <property type="match status" value="1"/>
</dbReference>
<dbReference type="CDD" id="cd11713">
    <property type="entry name" value="GINS_A_psf3"/>
    <property type="match status" value="1"/>
</dbReference>
<dbReference type="SUPFAM" id="SSF158573">
    <property type="entry name" value="GINS helical bundle-like"/>
    <property type="match status" value="1"/>
</dbReference>
<dbReference type="InterPro" id="IPR010492">
    <property type="entry name" value="GINS_Psf3"/>
</dbReference>
<dbReference type="GeneID" id="117236477"/>
<dbReference type="CTD" id="31967"/>
<dbReference type="CDD" id="cd21693">
    <property type="entry name" value="GINS_B_Psf3"/>
    <property type="match status" value="1"/>
</dbReference>
<name>A0A6J3KQN6_9HYME</name>
<dbReference type="Gene3D" id="1.20.58.2050">
    <property type="match status" value="1"/>
</dbReference>
<evidence type="ECO:0000313" key="3">
    <source>
        <dbReference type="RefSeq" id="XP_033355365.1"/>
    </source>
</evidence>
<dbReference type="Proteomes" id="UP000504631">
    <property type="component" value="Unplaced"/>
</dbReference>
<dbReference type="InterPro" id="IPR036224">
    <property type="entry name" value="GINS_bundle-like_dom_sf"/>
</dbReference>